<proteinExistence type="inferred from homology"/>
<evidence type="ECO:0000256" key="3">
    <source>
        <dbReference type="ARBA" id="ARBA00016118"/>
    </source>
</evidence>
<evidence type="ECO:0000256" key="1">
    <source>
        <dbReference type="ARBA" id="ARBA00003640"/>
    </source>
</evidence>
<comment type="caution">
    <text evidence="7">The sequence shown here is derived from an EMBL/GenBank/DDBJ whole genome shotgun (WGS) entry which is preliminary data.</text>
</comment>
<evidence type="ECO:0000256" key="6">
    <source>
        <dbReference type="ARBA" id="ARBA00031723"/>
    </source>
</evidence>
<reference evidence="7 8" key="1">
    <citation type="submission" date="2019-08" db="EMBL/GenBank/DDBJ databases">
        <title>Calorimonas adulescens gen. nov., sp. nov., an anaerobic thermophilic bacterium from Sakhalin hot spring.</title>
        <authorList>
            <person name="Khomyakova M.A."/>
            <person name="Merkel A.Y."/>
            <person name="Novikov A."/>
            <person name="Bonch-Osmolovskaya E.A."/>
            <person name="Slobodkin A.I."/>
        </authorList>
    </citation>
    <scope>NUCLEOTIDE SEQUENCE [LARGE SCALE GENOMIC DNA]</scope>
    <source>
        <strain evidence="7 8">A05MB</strain>
    </source>
</reference>
<evidence type="ECO:0000256" key="5">
    <source>
        <dbReference type="ARBA" id="ARBA00023118"/>
    </source>
</evidence>
<keyword evidence="5" id="KW-0051">Antiviral defense</keyword>
<evidence type="ECO:0000313" key="7">
    <source>
        <dbReference type="EMBL" id="TZE81602.1"/>
    </source>
</evidence>
<comment type="similarity">
    <text evidence="2">Belongs to the CRISPR-associated Csm2 family.</text>
</comment>
<dbReference type="GO" id="GO:0051607">
    <property type="term" value="P:defense response to virus"/>
    <property type="evidence" value="ECO:0007669"/>
    <property type="project" value="UniProtKB-KW"/>
</dbReference>
<dbReference type="Pfam" id="PF03750">
    <property type="entry name" value="Csm2_III-A"/>
    <property type="match status" value="1"/>
</dbReference>
<dbReference type="AlphaFoldDB" id="A0A5D8QAW1"/>
<comment type="function">
    <text evidence="1">This subunit may be involved in monitoring complementarity of crRNA and target RNA.</text>
</comment>
<dbReference type="NCBIfam" id="TIGR01870">
    <property type="entry name" value="cas_TM1810_Csm2"/>
    <property type="match status" value="1"/>
</dbReference>
<dbReference type="InterPro" id="IPR010149">
    <property type="entry name" value="CRISPR-assoc_prot_Csm2_III-A"/>
</dbReference>
<dbReference type="GO" id="GO:0003723">
    <property type="term" value="F:RNA binding"/>
    <property type="evidence" value="ECO:0007669"/>
    <property type="project" value="UniProtKB-KW"/>
</dbReference>
<organism evidence="7 8">
    <name type="scientific">Calorimonas adulescens</name>
    <dbReference type="NCBI Taxonomy" id="2606906"/>
    <lineage>
        <taxon>Bacteria</taxon>
        <taxon>Bacillati</taxon>
        <taxon>Bacillota</taxon>
        <taxon>Clostridia</taxon>
        <taxon>Thermoanaerobacterales</taxon>
        <taxon>Thermoanaerobacteraceae</taxon>
        <taxon>Calorimonas</taxon>
    </lineage>
</organism>
<evidence type="ECO:0000313" key="8">
    <source>
        <dbReference type="Proteomes" id="UP000322976"/>
    </source>
</evidence>
<keyword evidence="8" id="KW-1185">Reference proteome</keyword>
<gene>
    <name evidence="7" type="primary">csm2</name>
    <name evidence="7" type="ORF">FWJ32_08790</name>
</gene>
<sequence length="237" mass="28095">MNTEDILLEAIRYRIFQDNIGNRGKNGDKKDRDKEKIEEILNFDLSDVEDSKVEKLRQDYENFLNSISDSEQARQRDRHNFRQSNTKITPSILYIDRRAVTEDSILKYITDFLKSKDINDISDRDIVFLGRALANIAIAHDAKNTEMRRFLDSTKKIRNNYVNRSDEFRREYLLSLKVNFDYFATRHTQLKEIVNIIDVFISRITDDGIRGFNQFLKLDRLIEALIVYHKVYGGREK</sequence>
<name>A0A5D8QAW1_9THEO</name>
<protein>
    <recommendedName>
        <fullName evidence="3">CRISPR system Cms protein Csm2</fullName>
    </recommendedName>
    <alternativeName>
        <fullName evidence="6">CRISPR type III A-associated protein Csm2</fullName>
    </alternativeName>
</protein>
<evidence type="ECO:0000256" key="2">
    <source>
        <dbReference type="ARBA" id="ARBA00006896"/>
    </source>
</evidence>
<evidence type="ECO:0000256" key="4">
    <source>
        <dbReference type="ARBA" id="ARBA00022884"/>
    </source>
</evidence>
<dbReference type="Proteomes" id="UP000322976">
    <property type="component" value="Unassembled WGS sequence"/>
</dbReference>
<dbReference type="RefSeq" id="WP_149545580.1">
    <property type="nucleotide sequence ID" value="NZ_VTPS01000012.1"/>
</dbReference>
<dbReference type="EMBL" id="VTPS01000012">
    <property type="protein sequence ID" value="TZE81602.1"/>
    <property type="molecule type" value="Genomic_DNA"/>
</dbReference>
<accession>A0A5D8QAW1</accession>
<keyword evidence="4" id="KW-0694">RNA-binding</keyword>